<dbReference type="Proteomes" id="UP000193642">
    <property type="component" value="Unassembled WGS sequence"/>
</dbReference>
<accession>A0A1Y2B4T5</accession>
<keyword evidence="4" id="KW-1185">Reference proteome</keyword>
<comment type="caution">
    <text evidence="3">The sequence shown here is derived from an EMBL/GenBank/DDBJ whole genome shotgun (WGS) entry which is preliminary data.</text>
</comment>
<feature type="transmembrane region" description="Helical" evidence="2">
    <location>
        <begin position="179"/>
        <end position="201"/>
    </location>
</feature>
<evidence type="ECO:0000256" key="1">
    <source>
        <dbReference type="SAM" id="MobiDB-lite"/>
    </source>
</evidence>
<reference evidence="3 4" key="1">
    <citation type="submission" date="2016-07" db="EMBL/GenBank/DDBJ databases">
        <title>Pervasive Adenine N6-methylation of Active Genes in Fungi.</title>
        <authorList>
            <consortium name="DOE Joint Genome Institute"/>
            <person name="Mondo S.J."/>
            <person name="Dannebaum R.O."/>
            <person name="Kuo R.C."/>
            <person name="Labutti K."/>
            <person name="Haridas S."/>
            <person name="Kuo A."/>
            <person name="Salamov A."/>
            <person name="Ahrendt S.R."/>
            <person name="Lipzen A."/>
            <person name="Sullivan W."/>
            <person name="Andreopoulos W.B."/>
            <person name="Clum A."/>
            <person name="Lindquist E."/>
            <person name="Daum C."/>
            <person name="Ramamoorthy G.K."/>
            <person name="Gryganskyi A."/>
            <person name="Culley D."/>
            <person name="Magnuson J.K."/>
            <person name="James T.Y."/>
            <person name="O'Malley M.A."/>
            <person name="Stajich J.E."/>
            <person name="Spatafora J.W."/>
            <person name="Visel A."/>
            <person name="Grigoriev I.V."/>
        </authorList>
    </citation>
    <scope>NUCLEOTIDE SEQUENCE [LARGE SCALE GENOMIC DNA]</scope>
    <source>
        <strain evidence="3 4">JEL800</strain>
    </source>
</reference>
<feature type="compositionally biased region" description="Basic and acidic residues" evidence="1">
    <location>
        <begin position="74"/>
        <end position="84"/>
    </location>
</feature>
<gene>
    <name evidence="3" type="ORF">BCR33DRAFT_577696</name>
</gene>
<sequence length="311" mass="34897">MKTKKHVRYNVPTSSDSSAEKLPYENGSPAYAGSPRNRSPRGSFDRGLPTRFGNNLLTPTRNQESSMVTQYDDDPPKFLEEERTLLSGYRPSVSDRPASTTTPSKRLNHQPSRDRKIEEEDDDEPAMAKAASGSMNSVNSEMGTVAKFRKFMATMMEYYHESRFYTTYRSYANSIRFQVLVLATIEMALYGSLIGVVQYVLGTELKSISSYNLVHSFMALQGKCTIGVGHMLSQTVAKGFAADELVHHGIPITELVIAPNSIDPPQGRQLKMLYEMSVIAIEVSLWVMACKCTSLSIRSWRQLTMILIYNM</sequence>
<evidence type="ECO:0000313" key="4">
    <source>
        <dbReference type="Proteomes" id="UP000193642"/>
    </source>
</evidence>
<evidence type="ECO:0000313" key="3">
    <source>
        <dbReference type="EMBL" id="ORY29487.1"/>
    </source>
</evidence>
<keyword evidence="2" id="KW-0472">Membrane</keyword>
<keyword evidence="2" id="KW-1133">Transmembrane helix</keyword>
<feature type="region of interest" description="Disordered" evidence="1">
    <location>
        <begin position="1"/>
        <end position="135"/>
    </location>
</feature>
<protein>
    <submittedName>
        <fullName evidence="3">Uncharacterized protein</fullName>
    </submittedName>
</protein>
<organism evidence="3 4">
    <name type="scientific">Rhizoclosmatium globosum</name>
    <dbReference type="NCBI Taxonomy" id="329046"/>
    <lineage>
        <taxon>Eukaryota</taxon>
        <taxon>Fungi</taxon>
        <taxon>Fungi incertae sedis</taxon>
        <taxon>Chytridiomycota</taxon>
        <taxon>Chytridiomycota incertae sedis</taxon>
        <taxon>Chytridiomycetes</taxon>
        <taxon>Chytridiales</taxon>
        <taxon>Chytriomycetaceae</taxon>
        <taxon>Rhizoclosmatium</taxon>
    </lineage>
</organism>
<proteinExistence type="predicted"/>
<dbReference type="AlphaFoldDB" id="A0A1Y2B4T5"/>
<evidence type="ECO:0000256" key="2">
    <source>
        <dbReference type="SAM" id="Phobius"/>
    </source>
</evidence>
<dbReference type="EMBL" id="MCGO01000088">
    <property type="protein sequence ID" value="ORY29487.1"/>
    <property type="molecule type" value="Genomic_DNA"/>
</dbReference>
<feature type="compositionally biased region" description="Polar residues" evidence="1">
    <location>
        <begin position="52"/>
        <end position="69"/>
    </location>
</feature>
<keyword evidence="2" id="KW-0812">Transmembrane</keyword>
<name>A0A1Y2B4T5_9FUNG</name>